<feature type="compositionally biased region" description="Polar residues" evidence="1">
    <location>
        <begin position="54"/>
        <end position="78"/>
    </location>
</feature>
<name>A0A7U2HZJ3_PHANO</name>
<keyword evidence="2" id="KW-0472">Membrane</keyword>
<dbReference type="VEuPathDB" id="FungiDB:JI435_156500"/>
<keyword evidence="2" id="KW-1133">Transmembrane helix</keyword>
<dbReference type="Proteomes" id="UP000663193">
    <property type="component" value="Chromosome 4"/>
</dbReference>
<dbReference type="OrthoDB" id="5421765at2759"/>
<reference evidence="4" key="1">
    <citation type="journal article" date="2021" name="BMC Genomics">
        <title>Chromosome-level genome assembly and manually-curated proteome of model necrotroph Parastagonospora nodorum Sn15 reveals a genome-wide trove of candidate effector homologs, and redundancy of virulence-related functions within an accessory chromosome.</title>
        <authorList>
            <person name="Bertazzoni S."/>
            <person name="Jones D.A.B."/>
            <person name="Phan H.T."/>
            <person name="Tan K.-C."/>
            <person name="Hane J.K."/>
        </authorList>
    </citation>
    <scope>NUCLEOTIDE SEQUENCE [LARGE SCALE GENOMIC DNA]</scope>
    <source>
        <strain evidence="4">SN15 / ATCC MYA-4574 / FGSC 10173)</strain>
    </source>
</reference>
<feature type="transmembrane region" description="Helical" evidence="2">
    <location>
        <begin position="112"/>
        <end position="135"/>
    </location>
</feature>
<protein>
    <submittedName>
        <fullName evidence="3">Uncharacterized protein</fullName>
    </submittedName>
</protein>
<dbReference type="AlphaFoldDB" id="A0A7U2HZJ3"/>
<dbReference type="EMBL" id="CP069026">
    <property type="protein sequence ID" value="QRC93837.1"/>
    <property type="molecule type" value="Genomic_DNA"/>
</dbReference>
<accession>A0A7U2HZJ3</accession>
<evidence type="ECO:0000313" key="4">
    <source>
        <dbReference type="Proteomes" id="UP000663193"/>
    </source>
</evidence>
<evidence type="ECO:0000256" key="2">
    <source>
        <dbReference type="SAM" id="Phobius"/>
    </source>
</evidence>
<feature type="compositionally biased region" description="Low complexity" evidence="1">
    <location>
        <begin position="79"/>
        <end position="90"/>
    </location>
</feature>
<evidence type="ECO:0000313" key="3">
    <source>
        <dbReference type="EMBL" id="QRC93837.1"/>
    </source>
</evidence>
<gene>
    <name evidence="3" type="ORF">JI435_156500</name>
</gene>
<keyword evidence="2" id="KW-0812">Transmembrane</keyword>
<evidence type="ECO:0000256" key="1">
    <source>
        <dbReference type="SAM" id="MobiDB-lite"/>
    </source>
</evidence>
<keyword evidence="4" id="KW-1185">Reference proteome</keyword>
<proteinExistence type="predicted"/>
<feature type="region of interest" description="Disordered" evidence="1">
    <location>
        <begin position="54"/>
        <end position="90"/>
    </location>
</feature>
<organism evidence="3 4">
    <name type="scientific">Phaeosphaeria nodorum (strain SN15 / ATCC MYA-4574 / FGSC 10173)</name>
    <name type="common">Glume blotch fungus</name>
    <name type="synonym">Parastagonospora nodorum</name>
    <dbReference type="NCBI Taxonomy" id="321614"/>
    <lineage>
        <taxon>Eukaryota</taxon>
        <taxon>Fungi</taxon>
        <taxon>Dikarya</taxon>
        <taxon>Ascomycota</taxon>
        <taxon>Pezizomycotina</taxon>
        <taxon>Dothideomycetes</taxon>
        <taxon>Pleosporomycetidae</taxon>
        <taxon>Pleosporales</taxon>
        <taxon>Pleosporineae</taxon>
        <taxon>Phaeosphaeriaceae</taxon>
        <taxon>Parastagonospora</taxon>
    </lineage>
</organism>
<sequence length="408" mass="44259">MWEKRQNTRFLNGIPQDETATFSLFTNLAPTLTVVPPTFTTDVVSKLPWTWQSTSEEATDTNTSPTGTASPQTSNINVAPTTSSTPSQTPAIITDAPISSSPSKTTNLTSGAVAGIAIGALILGALFASMIAYLLHKHRSQNTSEAKYTPTAFSSSSVELGKHTEYTRVPQPPASRPLPNRLVGNGDIDLSLLPAPASPSRIHSRLTSLFAQIHTHITTFYRDVPAPITPSMHSALAVFGDHVAPFLQDTPAPTAVLQHVLAAHILRITDPVDGEIWPRELVSFDTHTHTHGGDAMAKARCLHRRLAVGLYTAGPTSERFSTALVEAAQGFALCFFAWALPMAHEAERESDLVRVMQLALETRVWLCGQEEEYEFVWEDVGRRGVVVVPRVSVRSTGEVVLEGRVVQI</sequence>